<dbReference type="PANTHER" id="PTHR33163:SF43">
    <property type="entry name" value="FAR1 DNA-BINDING DOMAIN PROTEIN"/>
    <property type="match status" value="1"/>
</dbReference>
<keyword evidence="1" id="KW-0653">Protein transport</keyword>
<feature type="transmembrane region" description="Helical" evidence="1">
    <location>
        <begin position="27"/>
        <end position="46"/>
    </location>
</feature>
<name>A0A8K1S7Z3_9POAL</name>
<dbReference type="EMBL" id="MN540449">
    <property type="protein sequence ID" value="UEV86155.1"/>
    <property type="molecule type" value="Genomic_DNA"/>
</dbReference>
<keyword evidence="1 3" id="KW-0150">Chloroplast</keyword>
<evidence type="ECO:0000256" key="2">
    <source>
        <dbReference type="SAM" id="MobiDB-lite"/>
    </source>
</evidence>
<comment type="similarity">
    <text evidence="1">Belongs to the TIC214 family.</text>
</comment>
<evidence type="ECO:0000313" key="3">
    <source>
        <dbReference type="EMBL" id="UEV86155.1"/>
    </source>
</evidence>
<comment type="subcellular location">
    <subcellularLocation>
        <location evidence="1">Plastid</location>
        <location evidence="1">Chloroplast inner membrane</location>
    </subcellularLocation>
</comment>
<comment type="function">
    <text evidence="1">Involved in protein precursor import into chloroplasts. May be part of an intermediate translocation complex acting as a protein-conducting channel at the inner envelope.</text>
</comment>
<keyword evidence="1" id="KW-0472">Membrane</keyword>
<reference evidence="3" key="1">
    <citation type="submission" date="2019-10" db="EMBL/GenBank/DDBJ databases">
        <authorList>
            <person name="Deng R."/>
            <person name="Zhang Z."/>
        </authorList>
    </citation>
    <scope>NUCLEOTIDE SEQUENCE</scope>
</reference>
<accession>A0A8K1S7Z3</accession>
<sequence>MIFQSFLLGNLLSLCMKIINSVVVVGLYYGFLTTFSIGPSYLFLLRARVMEEGTEKEVSATTGFITGQLMMFISIYYAPLHLALGRPHTITALALPYLLFHFFWNNHKNFFYYGSTTRNSMRNLSIQCVFLNNLIVQLLNYFILPSSTLARLVNIYMFRCNNKILFVTSSFVGWLIGHILFMKWIGLVVFWIRQNTSIRSNKYLVPELINWMARIFSILLFITCVYNLGRMPSPIFTTKLNSETQERGESEEEEESDVENISETEETQQEKEESTEEDPSFCSEEREEIRVNEKEKTKGTCYKDRPVYEDSYLNGYQYNGELVKEEQKEKILFWFEKPFITFLFDYQRWNRPLRYIKIKKDPFENAIRNEMSQYFFYPSKSDGKPKMSFTYLPSLATFSERIELHIDKLFSEESYYSFYTENEKRRYNLSNELIIRIKALEKGFPLLDIIDKKIRLCNDNNQNTYLPKTCDPFLNGPYRGTMNSHKTLTQEKYLINTIYQLLINNLNDFNLKKRKNKYIRDSLEFDTELFFNCIGNSLYSINEFFFEPISIFILRNKDLFTRQTKVDLLFKNQEKWEFDEVTSDFIEIEEISKKIPKWLYKLSNGDRQEEFFGEESSINDGILSRNSKYLIIYTDLDDDYNETINTTKTNEQEGVIILLDYLPQSDFNHDLIRGAMRAQRRKMITLKLLQANVHSPLFFDRIEKTFFFYTSEMKNLLFRNVLKKDEEYKKLYLEEEKTKKIEESLEIAEAWDNIPSAQTTRSLLLLAQSFIRKYIVFVSLIIVKNIGLILLLQTPEWAEDWKDWNREMHIKCTSTGLQLSENEFPINWLEEGMQIKIIFPFRLIIWRKAKKEILLKEKIKDKNDCFFLTVSGMETEVPFGSPRKQSSFLKKELKKIIRKIRKNIVLFLKEQTKLKCITKKAIIIKKIMKEFDKLNPFSLFELVKIKIYELTNNKKIKELKTDQKVSNEPIIVSQPITKLSLIENNNKDVFARTRIMQNKIKQIQKDKEKLTKYIYNKDKLKSNKKMWKIIIKYIYIRLIRKLNYFIKSFIYKSYRNILLLAIYFDYTNLPIFVKSIQKLSNQIRPVTNQEKRYNKNKKTKPIVPTKRREFDNTYISNNNIFFELSYLSQAYVLYKLLQTQLLTNSHFISLISDQEIYKFLKDQIKEFFIPQAILDDDFNHNKRIKYKIIEWKDWFKAHYPYNLLNKTWKKKRKKKKSKDYTIKNRYSISLDLYKKKKNSLTSSIKRNDYAKNSLPNQKDKFKKSYNYNLLSYQYINWSCATKNNFTIYDSKLKRNLTLCNMQKSKKSFYESLNRANDKKEKGLSDTYKNHFDRKLVDYKMIYFLTVTFQNRNSFHGNNDFFNWMGLNQEKIHDNVSTISSLFFTEIIPPFDAYQRKPWLLPKQSLLFDKKNISANEKIHVQLENDNQKNLLNMSLSEKEIKKKDMEEDDRIKDIKKIKNKKIKQWNKKKETELDFLFQKDFLFQLRWNNNSFTQRMMDNIQIYCLLLKLPNPKEVVVSSIHRGEIDFDVMLIQNKFDLTELIEKGIFIIEPIFLSQIRDKQFLVYQILTISLTNKNQSYKKENLKNIKKYHLNKETLEKRILLPNNMLINEDKRDYHFIFYENMLSYQRRREWRILNCLDFYTLNDIDFLNEKNIRNPKKQLCFHFSNENGNLNINIEKNTLMKCRLFLWPNYRLEDLACMNRYWFDTQKGIHFSMLKIHMYPQL</sequence>
<dbReference type="GO" id="GO:0009706">
    <property type="term" value="C:chloroplast inner membrane"/>
    <property type="evidence" value="ECO:0007669"/>
    <property type="project" value="UniProtKB-SubCell"/>
</dbReference>
<feature type="transmembrane region" description="Helical" evidence="1">
    <location>
        <begin position="211"/>
        <end position="229"/>
    </location>
</feature>
<dbReference type="InterPro" id="IPR008896">
    <property type="entry name" value="TIC214"/>
</dbReference>
<keyword evidence="1" id="KW-0813">Transport</keyword>
<dbReference type="Pfam" id="PF05758">
    <property type="entry name" value="Ycf1"/>
    <property type="match status" value="1"/>
</dbReference>
<evidence type="ECO:0000256" key="1">
    <source>
        <dbReference type="RuleBase" id="RU364085"/>
    </source>
</evidence>
<geneLocation type="chloroplast" evidence="3"/>
<keyword evidence="1" id="KW-0812">Transmembrane</keyword>
<proteinExistence type="inferred from homology"/>
<keyword evidence="1 3" id="KW-0934">Plastid</keyword>
<feature type="transmembrane region" description="Helical" evidence="1">
    <location>
        <begin position="124"/>
        <end position="144"/>
    </location>
</feature>
<feature type="transmembrane region" description="Helical" evidence="1">
    <location>
        <begin position="164"/>
        <end position="190"/>
    </location>
</feature>
<comment type="subunit">
    <text evidence="1">Part of the Tic complex.</text>
</comment>
<feature type="region of interest" description="Disordered" evidence="2">
    <location>
        <begin position="240"/>
        <end position="289"/>
    </location>
</feature>
<keyword evidence="1" id="KW-1001">Plastid inner membrane</keyword>
<dbReference type="PANTHER" id="PTHR33163">
    <property type="entry name" value="PROTEIN TIC 214-RELATED"/>
    <property type="match status" value="1"/>
</dbReference>
<gene>
    <name evidence="3" type="primary">ycf1</name>
    <name evidence="1" type="synonym">TIC214</name>
</gene>
<feature type="transmembrane region" description="Helical" evidence="1">
    <location>
        <begin position="84"/>
        <end position="104"/>
    </location>
</feature>
<dbReference type="GO" id="GO:0015031">
    <property type="term" value="P:protein transport"/>
    <property type="evidence" value="ECO:0007669"/>
    <property type="project" value="UniProtKB-KW"/>
</dbReference>
<organism evidence="3">
    <name type="scientific">Eriocaulon nepalense</name>
    <dbReference type="NCBI Taxonomy" id="2575889"/>
    <lineage>
        <taxon>Eukaryota</taxon>
        <taxon>Viridiplantae</taxon>
        <taxon>Streptophyta</taxon>
        <taxon>Embryophyta</taxon>
        <taxon>Tracheophyta</taxon>
        <taxon>Spermatophyta</taxon>
        <taxon>Magnoliopsida</taxon>
        <taxon>Liliopsida</taxon>
        <taxon>Poales</taxon>
        <taxon>Eriocaulaceae</taxon>
        <taxon>Eriocaulon</taxon>
    </lineage>
</organism>
<keyword evidence="1" id="KW-1133">Transmembrane helix</keyword>
<feature type="compositionally biased region" description="Acidic residues" evidence="2">
    <location>
        <begin position="249"/>
        <end position="279"/>
    </location>
</feature>
<protein>
    <recommendedName>
        <fullName evidence="1">Protein TIC 214</fullName>
    </recommendedName>
    <alternativeName>
        <fullName evidence="1">Translocon at the inner envelope membrane of chloroplasts 214</fullName>
    </alternativeName>
</protein>
<feature type="transmembrane region" description="Helical" evidence="1">
    <location>
        <begin position="58"/>
        <end position="78"/>
    </location>
</feature>